<dbReference type="AlphaFoldDB" id="A0A146G1Z8"/>
<evidence type="ECO:0000256" key="1">
    <source>
        <dbReference type="SAM" id="MobiDB-lite"/>
    </source>
</evidence>
<dbReference type="Gene3D" id="1.10.3500.10">
    <property type="entry name" value="Tex N-terminal region-like"/>
    <property type="match status" value="1"/>
</dbReference>
<dbReference type="Pfam" id="PF22706">
    <property type="entry name" value="Tex_central_region"/>
    <property type="match status" value="1"/>
</dbReference>
<comment type="caution">
    <text evidence="3">The sequence shown here is derived from an EMBL/GenBank/DDBJ whole genome shotgun (WGS) entry which is preliminary data.</text>
</comment>
<dbReference type="InParanoid" id="A0A146G1Z8"/>
<feature type="region of interest" description="Disordered" evidence="1">
    <location>
        <begin position="767"/>
        <end position="822"/>
    </location>
</feature>
<dbReference type="InterPro" id="IPR012337">
    <property type="entry name" value="RNaseH-like_sf"/>
</dbReference>
<feature type="compositionally biased region" description="Basic and acidic residues" evidence="1">
    <location>
        <begin position="780"/>
        <end position="797"/>
    </location>
</feature>
<dbReference type="Gene3D" id="1.10.10.650">
    <property type="entry name" value="RuvA domain 2-like"/>
    <property type="match status" value="1"/>
</dbReference>
<dbReference type="InterPro" id="IPR050437">
    <property type="entry name" value="Ribos_protein_bS1-like"/>
</dbReference>
<evidence type="ECO:0000313" key="3">
    <source>
        <dbReference type="EMBL" id="GAT31532.1"/>
    </source>
</evidence>
<dbReference type="Pfam" id="PF09371">
    <property type="entry name" value="Tex_N"/>
    <property type="match status" value="1"/>
</dbReference>
<dbReference type="InterPro" id="IPR032639">
    <property type="entry name" value="Tex_YqgF"/>
</dbReference>
<reference evidence="4" key="1">
    <citation type="journal article" date="2017" name="Genome Announc.">
        <title>Draft Genome Sequence of Terrimicrobium sacchariphilum NM-5T, a Facultative Anaerobic Soil Bacterium of the Class Spartobacteria.</title>
        <authorList>
            <person name="Qiu Y.L."/>
            <person name="Tourlousse D.M."/>
            <person name="Matsuura N."/>
            <person name="Ohashi A."/>
            <person name="Sekiguchi Y."/>
        </authorList>
    </citation>
    <scope>NUCLEOTIDE SEQUENCE [LARGE SCALE GENOMIC DNA]</scope>
    <source>
        <strain evidence="4">NM-5</strain>
    </source>
</reference>
<accession>A0A146G1Z8</accession>
<dbReference type="EMBL" id="BDCO01000001">
    <property type="protein sequence ID" value="GAT31532.1"/>
    <property type="molecule type" value="Genomic_DNA"/>
</dbReference>
<dbReference type="PANTHER" id="PTHR10724:SF10">
    <property type="entry name" value="S1 RNA-BINDING DOMAIN-CONTAINING PROTEIN 1"/>
    <property type="match status" value="1"/>
</dbReference>
<sequence length="822" mass="91014">MAPGFYVIREFSNGLRFGEASPELMNSTMEADGGWASEKWNFLLIDSTRNWRNMTHPFSPAMIEKYVLKVTQELKLQPRQVAATAMLLEEGATVPFIARYRKERTGELDEVQITSIRDRLEQLVELDKRRESIVSSLEERKLLTEELKAKIDGAETLATLEDIYLPFRPKKRTKATVAKERGLEPLADILWAQDATTDPVAEAAPFVDAAKEVPDAEAALAGARDIIAERINDDAEVRAKLRDLYLTKGVLKSKVALGKEEEGAKFKDYFDWSEPAATAPSHRILAIRRGESEGFLYSRLTPPEEDALTIVENLFVRGKSPAAEQVRLAAQDCYKRLLGFAMEAEARIFFKKKADEEAIRVFAENLRELLLASPLGQKTMLAIDPGFRTGCKVVVLDRQGKLLENEVIYPEKSTREQVEAAEVLHSLVKKHHIEAIAIGNGTASRETEAFIRKIKLPTSIPVVVVNESGASIYSASEVAREEFPNHDITVRGAVSIGRRLMDPLAELVKIDPKSIGVGQYQHDVDQNALKRSLDDIVISCVNNVGVELNTASKHLLSYVSGLNSRTAASIVEHRDANGPFKSRKELLKVANLGPKAFEQAAGFLRIRDGEDPLDASAVHPERYELLNNIARDIGATVSELLKDGVKRNKIDLKKYVTDDVGLPTLNDIMQELAKPGRDPRQQFEAFSFADGVEKLEQLQPGMKLPGIVTNVTAFGAFVDIGVHQDGLVHISQLSDQFVKNPADVVKVGQKVHVTVMEVDLARKRVGLSMKSKPEAAPARKPGEKRQEGNSRDVDRHRSGNRGGGGGGFGQVDWFTAAMNKKH</sequence>
<dbReference type="InterPro" id="IPR003029">
    <property type="entry name" value="S1_domain"/>
</dbReference>
<dbReference type="FunFam" id="3.30.420.140:FF:000001">
    <property type="entry name" value="RNA-binding transcriptional accessory protein"/>
    <property type="match status" value="1"/>
</dbReference>
<protein>
    <recommendedName>
        <fullName evidence="2">S1 motif domain-containing protein</fullName>
    </recommendedName>
</protein>
<dbReference type="FunFam" id="1.10.10.650:FF:000001">
    <property type="entry name" value="S1 RNA-binding domain 1"/>
    <property type="match status" value="1"/>
</dbReference>
<dbReference type="GO" id="GO:0005737">
    <property type="term" value="C:cytoplasm"/>
    <property type="evidence" value="ECO:0007669"/>
    <property type="project" value="UniProtKB-ARBA"/>
</dbReference>
<dbReference type="FunCoup" id="A0A146G1Z8">
    <property type="interactions" value="407"/>
</dbReference>
<dbReference type="Gene3D" id="1.10.150.310">
    <property type="entry name" value="Tex RuvX-like domain-like"/>
    <property type="match status" value="1"/>
</dbReference>
<dbReference type="FunFam" id="2.40.50.140:FF:000051">
    <property type="entry name" value="RNA-binding transcriptional accessory protein"/>
    <property type="match status" value="1"/>
</dbReference>
<proteinExistence type="predicted"/>
<dbReference type="SUPFAM" id="SSF50249">
    <property type="entry name" value="Nucleic acid-binding proteins"/>
    <property type="match status" value="1"/>
</dbReference>
<dbReference type="Pfam" id="PF00575">
    <property type="entry name" value="S1"/>
    <property type="match status" value="1"/>
</dbReference>
<dbReference type="Gene3D" id="2.40.50.140">
    <property type="entry name" value="Nucleic acid-binding proteins"/>
    <property type="match status" value="1"/>
</dbReference>
<feature type="domain" description="S1 motif" evidence="2">
    <location>
        <begin position="701"/>
        <end position="770"/>
    </location>
</feature>
<dbReference type="GO" id="GO:0003729">
    <property type="term" value="F:mRNA binding"/>
    <property type="evidence" value="ECO:0007669"/>
    <property type="project" value="UniProtKB-ARBA"/>
</dbReference>
<dbReference type="PROSITE" id="PS50126">
    <property type="entry name" value="S1"/>
    <property type="match status" value="1"/>
</dbReference>
<dbReference type="FunFam" id="1.10.150.310:FF:000001">
    <property type="entry name" value="RNA-binding transcriptional accessory protein"/>
    <property type="match status" value="1"/>
</dbReference>
<dbReference type="Pfam" id="PF17674">
    <property type="entry name" value="HHH_9"/>
    <property type="match status" value="1"/>
</dbReference>
<feature type="compositionally biased region" description="Gly residues" evidence="1">
    <location>
        <begin position="800"/>
        <end position="809"/>
    </location>
</feature>
<dbReference type="SUPFAM" id="SSF47781">
    <property type="entry name" value="RuvA domain 2-like"/>
    <property type="match status" value="2"/>
</dbReference>
<name>A0A146G1Z8_TERSA</name>
<gene>
    <name evidence="3" type="ORF">TSACC_181</name>
</gene>
<dbReference type="InterPro" id="IPR023319">
    <property type="entry name" value="Tex-like_HTH_dom_sf"/>
</dbReference>
<dbReference type="InterPro" id="IPR012340">
    <property type="entry name" value="NA-bd_OB-fold"/>
</dbReference>
<dbReference type="SMART" id="SM00732">
    <property type="entry name" value="YqgFc"/>
    <property type="match status" value="1"/>
</dbReference>
<dbReference type="CDD" id="cd05685">
    <property type="entry name" value="S1_Tex"/>
    <property type="match status" value="1"/>
</dbReference>
<dbReference type="InterPro" id="IPR006641">
    <property type="entry name" value="YqgF/RNaseH-like_dom"/>
</dbReference>
<dbReference type="InterPro" id="IPR010994">
    <property type="entry name" value="RuvA_2-like"/>
</dbReference>
<dbReference type="InterPro" id="IPR041692">
    <property type="entry name" value="HHH_9"/>
</dbReference>
<evidence type="ECO:0000259" key="2">
    <source>
        <dbReference type="PROSITE" id="PS50126"/>
    </source>
</evidence>
<dbReference type="InterPro" id="IPR055179">
    <property type="entry name" value="Tex-like_central_region"/>
</dbReference>
<dbReference type="InterPro" id="IPR037027">
    <property type="entry name" value="YqgF/RNaseH-like_dom_sf"/>
</dbReference>
<keyword evidence="4" id="KW-1185">Reference proteome</keyword>
<dbReference type="GO" id="GO:0006412">
    <property type="term" value="P:translation"/>
    <property type="evidence" value="ECO:0007669"/>
    <property type="project" value="TreeGrafter"/>
</dbReference>
<dbReference type="GO" id="GO:0003735">
    <property type="term" value="F:structural constituent of ribosome"/>
    <property type="evidence" value="ECO:0007669"/>
    <property type="project" value="TreeGrafter"/>
</dbReference>
<dbReference type="InterPro" id="IPR023323">
    <property type="entry name" value="Tex-like_dom_sf"/>
</dbReference>
<dbReference type="Pfam" id="PF12836">
    <property type="entry name" value="HHH_3"/>
    <property type="match status" value="1"/>
</dbReference>
<evidence type="ECO:0000313" key="4">
    <source>
        <dbReference type="Proteomes" id="UP000076023"/>
    </source>
</evidence>
<dbReference type="SMART" id="SM00316">
    <property type="entry name" value="S1"/>
    <property type="match status" value="1"/>
</dbReference>
<dbReference type="Proteomes" id="UP000076023">
    <property type="component" value="Unassembled WGS sequence"/>
</dbReference>
<dbReference type="SUPFAM" id="SSF53098">
    <property type="entry name" value="Ribonuclease H-like"/>
    <property type="match status" value="1"/>
</dbReference>
<dbReference type="STRING" id="690879.TSACC_181"/>
<dbReference type="Pfam" id="PF16921">
    <property type="entry name" value="Tex_YqgF"/>
    <property type="match status" value="1"/>
</dbReference>
<dbReference type="InterPro" id="IPR044146">
    <property type="entry name" value="S1_Tex"/>
</dbReference>
<dbReference type="PANTHER" id="PTHR10724">
    <property type="entry name" value="30S RIBOSOMAL PROTEIN S1"/>
    <property type="match status" value="1"/>
</dbReference>
<dbReference type="Gene3D" id="3.30.420.140">
    <property type="entry name" value="YqgF/RNase H-like domain"/>
    <property type="match status" value="1"/>
</dbReference>
<dbReference type="GO" id="GO:0006139">
    <property type="term" value="P:nucleobase-containing compound metabolic process"/>
    <property type="evidence" value="ECO:0007669"/>
    <property type="project" value="InterPro"/>
</dbReference>
<dbReference type="SUPFAM" id="SSF158832">
    <property type="entry name" value="Tex N-terminal region-like"/>
    <property type="match status" value="1"/>
</dbReference>
<dbReference type="InterPro" id="IPR018974">
    <property type="entry name" value="Tex-like_N"/>
</dbReference>
<organism evidence="3 4">
    <name type="scientific">Terrimicrobium sacchariphilum</name>
    <dbReference type="NCBI Taxonomy" id="690879"/>
    <lineage>
        <taxon>Bacteria</taxon>
        <taxon>Pseudomonadati</taxon>
        <taxon>Verrucomicrobiota</taxon>
        <taxon>Terrimicrobiia</taxon>
        <taxon>Terrimicrobiales</taxon>
        <taxon>Terrimicrobiaceae</taxon>
        <taxon>Terrimicrobium</taxon>
    </lineage>
</organism>